<keyword evidence="1" id="KW-0472">Membrane</keyword>
<dbReference type="PANTHER" id="PTHR31881">
    <property type="match status" value="1"/>
</dbReference>
<accession>A0A2N3PXI5</accession>
<evidence type="ECO:0000313" key="3">
    <source>
        <dbReference type="Proteomes" id="UP000233293"/>
    </source>
</evidence>
<feature type="transmembrane region" description="Helical" evidence="1">
    <location>
        <begin position="193"/>
        <end position="221"/>
    </location>
</feature>
<dbReference type="Proteomes" id="UP000233293">
    <property type="component" value="Unassembled WGS sequence"/>
</dbReference>
<feature type="transmembrane region" description="Helical" evidence="1">
    <location>
        <begin position="81"/>
        <end position="102"/>
    </location>
</feature>
<protein>
    <submittedName>
        <fullName evidence="2">DUF599 domain-containing protein</fullName>
    </submittedName>
</protein>
<dbReference type="EMBL" id="PIUM01000006">
    <property type="protein sequence ID" value="PKU25109.1"/>
    <property type="molecule type" value="Genomic_DNA"/>
</dbReference>
<dbReference type="PANTHER" id="PTHR31881:SF6">
    <property type="entry name" value="OS09G0494600 PROTEIN"/>
    <property type="match status" value="1"/>
</dbReference>
<dbReference type="InterPro" id="IPR006747">
    <property type="entry name" value="DUF599"/>
</dbReference>
<name>A0A2N3PXI5_9PROT</name>
<evidence type="ECO:0000256" key="1">
    <source>
        <dbReference type="SAM" id="Phobius"/>
    </source>
</evidence>
<reference evidence="3" key="1">
    <citation type="submission" date="2017-12" db="EMBL/GenBank/DDBJ databases">
        <title>Draft genome sequence of Telmatospirillum siberiense 26-4b1T, an acidotolerant peatland alphaproteobacterium potentially involved in sulfur cycling.</title>
        <authorList>
            <person name="Hausmann B."/>
            <person name="Pjevac P."/>
            <person name="Schreck K."/>
            <person name="Herbold C.W."/>
            <person name="Daims H."/>
            <person name="Wagner M."/>
            <person name="Pester M."/>
            <person name="Loy A."/>
        </authorList>
    </citation>
    <scope>NUCLEOTIDE SEQUENCE [LARGE SCALE GENOMIC DNA]</scope>
    <source>
        <strain evidence="3">26-4b1</strain>
    </source>
</reference>
<feature type="transmembrane region" description="Helical" evidence="1">
    <location>
        <begin position="12"/>
        <end position="32"/>
    </location>
</feature>
<evidence type="ECO:0000313" key="2">
    <source>
        <dbReference type="EMBL" id="PKU25109.1"/>
    </source>
</evidence>
<dbReference type="Pfam" id="PF04654">
    <property type="entry name" value="DUF599"/>
    <property type="match status" value="1"/>
</dbReference>
<comment type="caution">
    <text evidence="2">The sequence shown here is derived from an EMBL/GenBank/DDBJ whole genome shotgun (WGS) entry which is preliminary data.</text>
</comment>
<organism evidence="2 3">
    <name type="scientific">Telmatospirillum siberiense</name>
    <dbReference type="NCBI Taxonomy" id="382514"/>
    <lineage>
        <taxon>Bacteria</taxon>
        <taxon>Pseudomonadati</taxon>
        <taxon>Pseudomonadota</taxon>
        <taxon>Alphaproteobacteria</taxon>
        <taxon>Rhodospirillales</taxon>
        <taxon>Rhodospirillaceae</taxon>
        <taxon>Telmatospirillum</taxon>
    </lineage>
</organism>
<sequence length="239" mass="26635">MNVFLMSLNLTLNASTLDVVAPVLSFFLWQAFGYVVDYSRLSKISLTGAVNGQRLAWMRRMVDRENRIVDGTLLANVMRSVAFFASATVLILGGVAAMASAVDHTYATIEGIPFVSTVSKDLFEAKLLLLGLIFIYSFFKFTWSLRQFTYCTILLGAAPRPDAADEEKASFAAGAARISQLGARSFNQGLRGYYFALASLGWFIHPLAFVLATLAVVAVLWRREFHSRTRRALYRMEKM</sequence>
<keyword evidence="1" id="KW-0812">Transmembrane</keyword>
<dbReference type="AlphaFoldDB" id="A0A2N3PXI5"/>
<keyword evidence="3" id="KW-1185">Reference proteome</keyword>
<keyword evidence="1" id="KW-1133">Transmembrane helix</keyword>
<gene>
    <name evidence="2" type="ORF">CWS72_07875</name>
</gene>
<proteinExistence type="predicted"/>
<feature type="transmembrane region" description="Helical" evidence="1">
    <location>
        <begin position="122"/>
        <end position="139"/>
    </location>
</feature>